<evidence type="ECO:0000313" key="17">
    <source>
        <dbReference type="EMBL" id="BBE10407.1"/>
    </source>
</evidence>
<evidence type="ECO:0000256" key="1">
    <source>
        <dbReference type="ARBA" id="ARBA00001206"/>
    </source>
</evidence>
<dbReference type="GO" id="GO:0005737">
    <property type="term" value="C:cytoplasm"/>
    <property type="evidence" value="ECO:0007669"/>
    <property type="project" value="UniProtKB-SubCell"/>
</dbReference>
<feature type="binding site" evidence="16">
    <location>
        <position position="104"/>
    </location>
    <ligand>
        <name>substrate</name>
    </ligand>
</feature>
<comment type="function">
    <text evidence="16">Catalyzes the phosphorylation of pantothenate (Pan), the first step in CoA biosynthesis.</text>
</comment>
<keyword evidence="9 16" id="KW-0547">Nucleotide-binding</keyword>
<name>A0A2Z6EYB8_9BURK</name>
<evidence type="ECO:0000256" key="9">
    <source>
        <dbReference type="ARBA" id="ARBA00022741"/>
    </source>
</evidence>
<dbReference type="EC" id="2.7.1.33" evidence="6 16"/>
<keyword evidence="10 16" id="KW-0418">Kinase</keyword>
<dbReference type="GO" id="GO:0015937">
    <property type="term" value="P:coenzyme A biosynthetic process"/>
    <property type="evidence" value="ECO:0007669"/>
    <property type="project" value="UniProtKB-UniRule"/>
</dbReference>
<feature type="binding site" evidence="16">
    <location>
        <position position="200"/>
    </location>
    <ligand>
        <name>substrate</name>
    </ligand>
</feature>
<dbReference type="Gene3D" id="3.30.420.40">
    <property type="match status" value="2"/>
</dbReference>
<evidence type="ECO:0000256" key="14">
    <source>
        <dbReference type="ARBA" id="ARBA00038036"/>
    </source>
</evidence>
<feature type="binding site" evidence="16">
    <location>
        <position position="137"/>
    </location>
    <ligand>
        <name>ATP</name>
        <dbReference type="ChEBI" id="CHEBI:30616"/>
    </ligand>
</feature>
<dbReference type="EMBL" id="AP018150">
    <property type="protein sequence ID" value="BBE10407.1"/>
    <property type="molecule type" value="Genomic_DNA"/>
</dbReference>
<evidence type="ECO:0000256" key="13">
    <source>
        <dbReference type="ARBA" id="ARBA00022993"/>
    </source>
</evidence>
<reference evidence="17 18" key="1">
    <citation type="journal article" date="2018" name="Microbes Environ.">
        <title>Comparative Genomic Insights into Endofungal Lifestyles of Two Bacterial Endosymbionts, Mycoavidus cysteinexigens and Burkholderia rhizoxinica.</title>
        <authorList>
            <person name="Sharmin D."/>
            <person name="Guo Y."/>
            <person name="Nishizawa T."/>
            <person name="Ohshima S."/>
            <person name="Sato Y."/>
            <person name="Takashima Y."/>
            <person name="Narisawa K."/>
            <person name="Ohta H."/>
        </authorList>
    </citation>
    <scope>NUCLEOTIDE SEQUENCE [LARGE SCALE GENOMIC DNA]</scope>
    <source>
        <strain evidence="17 18">B1-EB</strain>
    </source>
</reference>
<feature type="binding site" evidence="16">
    <location>
        <begin position="14"/>
        <end position="21"/>
    </location>
    <ligand>
        <name>ATP</name>
        <dbReference type="ChEBI" id="CHEBI:30616"/>
    </ligand>
</feature>
<feature type="binding site" evidence="16">
    <location>
        <begin position="111"/>
        <end position="114"/>
    </location>
    <ligand>
        <name>substrate</name>
    </ligand>
</feature>
<evidence type="ECO:0000256" key="12">
    <source>
        <dbReference type="ARBA" id="ARBA00022958"/>
    </source>
</evidence>
<evidence type="ECO:0000256" key="4">
    <source>
        <dbReference type="ARBA" id="ARBA00005225"/>
    </source>
</evidence>
<organism evidence="17 18">
    <name type="scientific">Mycoavidus cysteinexigens</name>
    <dbReference type="NCBI Taxonomy" id="1553431"/>
    <lineage>
        <taxon>Bacteria</taxon>
        <taxon>Pseudomonadati</taxon>
        <taxon>Pseudomonadota</taxon>
        <taxon>Betaproteobacteria</taxon>
        <taxon>Burkholderiales</taxon>
        <taxon>Burkholderiaceae</taxon>
        <taxon>Mycoavidus</taxon>
    </lineage>
</organism>
<comment type="subcellular location">
    <subcellularLocation>
        <location evidence="3 16">Cytoplasm</location>
    </subcellularLocation>
</comment>
<dbReference type="InterPro" id="IPR043129">
    <property type="entry name" value="ATPase_NBD"/>
</dbReference>
<evidence type="ECO:0000256" key="2">
    <source>
        <dbReference type="ARBA" id="ARBA00001958"/>
    </source>
</evidence>
<dbReference type="UniPathway" id="UPA00241">
    <property type="reaction ID" value="UER00352"/>
</dbReference>
<protein>
    <recommendedName>
        <fullName evidence="15 16">Type III pantothenate kinase</fullName>
        <ecNumber evidence="6 16">2.7.1.33</ecNumber>
    </recommendedName>
    <alternativeName>
        <fullName evidence="16">PanK-III</fullName>
    </alternativeName>
    <alternativeName>
        <fullName evidence="16">Pantothenic acid kinase</fullName>
    </alternativeName>
</protein>
<keyword evidence="18" id="KW-1185">Reference proteome</keyword>
<dbReference type="GO" id="GO:0004594">
    <property type="term" value="F:pantothenate kinase activity"/>
    <property type="evidence" value="ECO:0007669"/>
    <property type="project" value="UniProtKB-UniRule"/>
</dbReference>
<dbReference type="SUPFAM" id="SSF53067">
    <property type="entry name" value="Actin-like ATPase domain"/>
    <property type="match status" value="2"/>
</dbReference>
<evidence type="ECO:0000256" key="10">
    <source>
        <dbReference type="ARBA" id="ARBA00022777"/>
    </source>
</evidence>
<accession>A0A2Z6EYB8</accession>
<comment type="cofactor">
    <cofactor evidence="16">
        <name>NH4(+)</name>
        <dbReference type="ChEBI" id="CHEBI:28938"/>
    </cofactor>
    <cofactor evidence="16">
        <name>K(+)</name>
        <dbReference type="ChEBI" id="CHEBI:29103"/>
    </cofactor>
    <text evidence="16">A monovalent cation. Ammonium or potassium.</text>
</comment>
<dbReference type="NCBIfam" id="TIGR00671">
    <property type="entry name" value="baf"/>
    <property type="match status" value="1"/>
</dbReference>
<evidence type="ECO:0000256" key="5">
    <source>
        <dbReference type="ARBA" id="ARBA00011738"/>
    </source>
</evidence>
<dbReference type="Pfam" id="PF03309">
    <property type="entry name" value="Pan_kinase"/>
    <property type="match status" value="1"/>
</dbReference>
<evidence type="ECO:0000256" key="6">
    <source>
        <dbReference type="ARBA" id="ARBA00012102"/>
    </source>
</evidence>
<dbReference type="InterPro" id="IPR004619">
    <property type="entry name" value="Type_III_PanK"/>
</dbReference>
<dbReference type="RefSeq" id="WP_045364116.1">
    <property type="nucleotide sequence ID" value="NZ_AP018150.1"/>
</dbReference>
<comment type="pathway">
    <text evidence="4 16">Cofactor biosynthesis; coenzyme A biosynthesis; CoA from (R)-pantothenate: step 1/5.</text>
</comment>
<keyword evidence="11 16" id="KW-0067">ATP-binding</keyword>
<dbReference type="CDD" id="cd24015">
    <property type="entry name" value="ASKHA_NBD_PanK-III"/>
    <property type="match status" value="1"/>
</dbReference>
<feature type="active site" description="Proton acceptor" evidence="16">
    <location>
        <position position="113"/>
    </location>
</feature>
<evidence type="ECO:0000256" key="16">
    <source>
        <dbReference type="HAMAP-Rule" id="MF_01274"/>
    </source>
</evidence>
<keyword evidence="8 16" id="KW-0808">Transferase</keyword>
<dbReference type="PANTHER" id="PTHR34265">
    <property type="entry name" value="TYPE III PANTOTHENATE KINASE"/>
    <property type="match status" value="1"/>
</dbReference>
<dbReference type="Proteomes" id="UP000282597">
    <property type="component" value="Chromosome"/>
</dbReference>
<keyword evidence="7 16" id="KW-0963">Cytoplasm</keyword>
<evidence type="ECO:0000256" key="7">
    <source>
        <dbReference type="ARBA" id="ARBA00022490"/>
    </source>
</evidence>
<evidence type="ECO:0000256" key="3">
    <source>
        <dbReference type="ARBA" id="ARBA00004496"/>
    </source>
</evidence>
<comment type="cofactor">
    <cofactor evidence="2">
        <name>K(+)</name>
        <dbReference type="ChEBI" id="CHEBI:29103"/>
    </cofactor>
</comment>
<evidence type="ECO:0000256" key="11">
    <source>
        <dbReference type="ARBA" id="ARBA00022840"/>
    </source>
</evidence>
<dbReference type="HAMAP" id="MF_01274">
    <property type="entry name" value="Pantothen_kinase_3"/>
    <property type="match status" value="1"/>
</dbReference>
<comment type="catalytic activity">
    <reaction evidence="1 16">
        <text>(R)-pantothenate + ATP = (R)-4'-phosphopantothenate + ADP + H(+)</text>
        <dbReference type="Rhea" id="RHEA:16373"/>
        <dbReference type="ChEBI" id="CHEBI:10986"/>
        <dbReference type="ChEBI" id="CHEBI:15378"/>
        <dbReference type="ChEBI" id="CHEBI:29032"/>
        <dbReference type="ChEBI" id="CHEBI:30616"/>
        <dbReference type="ChEBI" id="CHEBI:456216"/>
        <dbReference type="EC" id="2.7.1.33"/>
    </reaction>
</comment>
<keyword evidence="13 16" id="KW-0173">Coenzyme A biosynthesis</keyword>
<dbReference type="PANTHER" id="PTHR34265:SF1">
    <property type="entry name" value="TYPE III PANTOTHENATE KINASE"/>
    <property type="match status" value="1"/>
</dbReference>
<evidence type="ECO:0000313" key="18">
    <source>
        <dbReference type="Proteomes" id="UP000282597"/>
    </source>
</evidence>
<gene>
    <name evidence="16" type="primary">coaX</name>
    <name evidence="17" type="ORF">MCB1EB_2246</name>
</gene>
<dbReference type="AlphaFoldDB" id="A0A2Z6EYB8"/>
<dbReference type="GO" id="GO:0005524">
    <property type="term" value="F:ATP binding"/>
    <property type="evidence" value="ECO:0007669"/>
    <property type="project" value="UniProtKB-UniRule"/>
</dbReference>
<comment type="caution">
    <text evidence="16">Lacks conserved residue(s) required for the propagation of feature annotation.</text>
</comment>
<comment type="similarity">
    <text evidence="14 16">Belongs to the type III pantothenate kinase family.</text>
</comment>
<keyword evidence="12 16" id="KW-0630">Potassium</keyword>
<dbReference type="KEGG" id="mcys:MCB1EB_2246"/>
<evidence type="ECO:0000256" key="8">
    <source>
        <dbReference type="ARBA" id="ARBA00022679"/>
    </source>
</evidence>
<comment type="subunit">
    <text evidence="5 16">Homodimer.</text>
</comment>
<evidence type="ECO:0000256" key="15">
    <source>
        <dbReference type="ARBA" id="ARBA00040883"/>
    </source>
</evidence>
<proteinExistence type="inferred from homology"/>
<sequence>MSSVSSAAPFLLIDAGNSRIKWALADAGGARFASGAFAHERGALLSLPEPDWSMLPAPASVWIANVAGERTARRLETLTSTRWPDAPRHTINAQPYQCGVRNGYRDYRQLGSDRWAGLIGARATYPAEHLLIATLGTATTLEALYADGTFAGGLIAPGGTMMMHALGQHTALLPTAEQMTRERESPQDGEQVGTLFATDTQTALHEGCLLAQASLIERAWRDLSTRLGAPVRCVLSGGAAHNVARLLTIDYSYHEHLVLTGLALIAREQMCLPNHI</sequence>